<dbReference type="GO" id="GO:0043531">
    <property type="term" value="F:ADP binding"/>
    <property type="evidence" value="ECO:0007669"/>
    <property type="project" value="InterPro"/>
</dbReference>
<dbReference type="InterPro" id="IPR051677">
    <property type="entry name" value="AfsR-DnrI-RedD_regulator"/>
</dbReference>
<dbReference type="Gene3D" id="1.10.10.10">
    <property type="entry name" value="Winged helix-like DNA-binding domain superfamily/Winged helix DNA-binding domain"/>
    <property type="match status" value="1"/>
</dbReference>
<dbReference type="Proteomes" id="UP000255355">
    <property type="component" value="Unassembled WGS sequence"/>
</dbReference>
<evidence type="ECO:0000256" key="2">
    <source>
        <dbReference type="ARBA" id="ARBA00023015"/>
    </source>
</evidence>
<evidence type="ECO:0000259" key="7">
    <source>
        <dbReference type="PROSITE" id="PS51755"/>
    </source>
</evidence>
<feature type="domain" description="OmpR/PhoB-type" evidence="7">
    <location>
        <begin position="1"/>
        <end position="102"/>
    </location>
</feature>
<dbReference type="GO" id="GO:0000160">
    <property type="term" value="P:phosphorelay signal transduction system"/>
    <property type="evidence" value="ECO:0007669"/>
    <property type="project" value="InterPro"/>
</dbReference>
<dbReference type="InterPro" id="IPR011990">
    <property type="entry name" value="TPR-like_helical_dom_sf"/>
</dbReference>
<dbReference type="SUPFAM" id="SSF48452">
    <property type="entry name" value="TPR-like"/>
    <property type="match status" value="2"/>
</dbReference>
<feature type="DNA-binding region" description="OmpR/PhoB-type" evidence="5">
    <location>
        <begin position="1"/>
        <end position="102"/>
    </location>
</feature>
<evidence type="ECO:0000313" key="9">
    <source>
        <dbReference type="Proteomes" id="UP000255355"/>
    </source>
</evidence>
<evidence type="ECO:0000256" key="3">
    <source>
        <dbReference type="ARBA" id="ARBA00023125"/>
    </source>
</evidence>
<proteinExistence type="inferred from homology"/>
<organism evidence="8 9">
    <name type="scientific">Nocardia mexicana</name>
    <dbReference type="NCBI Taxonomy" id="279262"/>
    <lineage>
        <taxon>Bacteria</taxon>
        <taxon>Bacillati</taxon>
        <taxon>Actinomycetota</taxon>
        <taxon>Actinomycetes</taxon>
        <taxon>Mycobacteriales</taxon>
        <taxon>Nocardiaceae</taxon>
        <taxon>Nocardia</taxon>
    </lineage>
</organism>
<evidence type="ECO:0000256" key="6">
    <source>
        <dbReference type="SAM" id="MobiDB-lite"/>
    </source>
</evidence>
<accession>A0A370GSI8</accession>
<dbReference type="PANTHER" id="PTHR35807:SF1">
    <property type="entry name" value="TRANSCRIPTIONAL REGULATOR REDD"/>
    <property type="match status" value="1"/>
</dbReference>
<dbReference type="GO" id="GO:0006355">
    <property type="term" value="P:regulation of DNA-templated transcription"/>
    <property type="evidence" value="ECO:0007669"/>
    <property type="project" value="InterPro"/>
</dbReference>
<dbReference type="InterPro" id="IPR016032">
    <property type="entry name" value="Sig_transdc_resp-reg_C-effctor"/>
</dbReference>
<dbReference type="Pfam" id="PF00931">
    <property type="entry name" value="NB-ARC"/>
    <property type="match status" value="1"/>
</dbReference>
<dbReference type="EMBL" id="QQAZ01000011">
    <property type="protein sequence ID" value="RDI46461.1"/>
    <property type="molecule type" value="Genomic_DNA"/>
</dbReference>
<dbReference type="PROSITE" id="PS51755">
    <property type="entry name" value="OMPR_PHOB"/>
    <property type="match status" value="1"/>
</dbReference>
<evidence type="ECO:0000313" key="8">
    <source>
        <dbReference type="EMBL" id="RDI46461.1"/>
    </source>
</evidence>
<dbReference type="SMART" id="SM01043">
    <property type="entry name" value="BTAD"/>
    <property type="match status" value="1"/>
</dbReference>
<dbReference type="InterPro" id="IPR001867">
    <property type="entry name" value="OmpR/PhoB-type_DNA-bd"/>
</dbReference>
<reference evidence="8 9" key="1">
    <citation type="submission" date="2018-07" db="EMBL/GenBank/DDBJ databases">
        <title>Genomic Encyclopedia of Type Strains, Phase IV (KMG-IV): sequencing the most valuable type-strain genomes for metagenomic binning, comparative biology and taxonomic classification.</title>
        <authorList>
            <person name="Goeker M."/>
        </authorList>
    </citation>
    <scope>NUCLEOTIDE SEQUENCE [LARGE SCALE GENOMIC DNA]</scope>
    <source>
        <strain evidence="8 9">DSM 44952</strain>
    </source>
</reference>
<dbReference type="PRINTS" id="PR00364">
    <property type="entry name" value="DISEASERSIST"/>
</dbReference>
<dbReference type="CDD" id="cd15831">
    <property type="entry name" value="BTAD"/>
    <property type="match status" value="1"/>
</dbReference>
<comment type="similarity">
    <text evidence="1">Belongs to the AfsR/DnrI/RedD regulatory family.</text>
</comment>
<dbReference type="OrthoDB" id="5521887at2"/>
<dbReference type="InterPro" id="IPR027417">
    <property type="entry name" value="P-loop_NTPase"/>
</dbReference>
<dbReference type="SUPFAM" id="SSF52540">
    <property type="entry name" value="P-loop containing nucleoside triphosphate hydrolases"/>
    <property type="match status" value="1"/>
</dbReference>
<dbReference type="SMART" id="SM00862">
    <property type="entry name" value="Trans_reg_C"/>
    <property type="match status" value="1"/>
</dbReference>
<protein>
    <submittedName>
        <fullName evidence="8">DNA-binding SARP family transcriptional activator</fullName>
    </submittedName>
</protein>
<dbReference type="STRING" id="1210089.GCA_001613165_03008"/>
<evidence type="ECO:0000256" key="1">
    <source>
        <dbReference type="ARBA" id="ARBA00005820"/>
    </source>
</evidence>
<keyword evidence="3 5" id="KW-0238">DNA-binding</keyword>
<keyword evidence="4" id="KW-0804">Transcription</keyword>
<dbReference type="PANTHER" id="PTHR35807">
    <property type="entry name" value="TRANSCRIPTIONAL REGULATOR REDD-RELATED"/>
    <property type="match status" value="1"/>
</dbReference>
<dbReference type="Pfam" id="PF03704">
    <property type="entry name" value="BTAD"/>
    <property type="match status" value="1"/>
</dbReference>
<feature type="region of interest" description="Disordered" evidence="6">
    <location>
        <begin position="257"/>
        <end position="286"/>
    </location>
</feature>
<dbReference type="RefSeq" id="WP_084519629.1">
    <property type="nucleotide sequence ID" value="NZ_QQAZ01000011.1"/>
</dbReference>
<evidence type="ECO:0000256" key="4">
    <source>
        <dbReference type="ARBA" id="ARBA00023163"/>
    </source>
</evidence>
<gene>
    <name evidence="8" type="ORF">DFR68_111220</name>
</gene>
<feature type="region of interest" description="Disordered" evidence="6">
    <location>
        <begin position="956"/>
        <end position="982"/>
    </location>
</feature>
<dbReference type="SUPFAM" id="SSF46894">
    <property type="entry name" value="C-terminal effector domain of the bipartite response regulators"/>
    <property type="match status" value="1"/>
</dbReference>
<name>A0A370GSI8_9NOCA</name>
<dbReference type="InterPro" id="IPR005158">
    <property type="entry name" value="BTAD"/>
</dbReference>
<dbReference type="GO" id="GO:0003677">
    <property type="term" value="F:DNA binding"/>
    <property type="evidence" value="ECO:0007669"/>
    <property type="project" value="UniProtKB-UniRule"/>
</dbReference>
<dbReference type="Gene3D" id="3.40.50.300">
    <property type="entry name" value="P-loop containing nucleotide triphosphate hydrolases"/>
    <property type="match status" value="1"/>
</dbReference>
<dbReference type="Gene3D" id="1.25.40.10">
    <property type="entry name" value="Tetratricopeptide repeat domain"/>
    <property type="match status" value="2"/>
</dbReference>
<evidence type="ECO:0000256" key="5">
    <source>
        <dbReference type="PROSITE-ProRule" id="PRU01091"/>
    </source>
</evidence>
<keyword evidence="2" id="KW-0805">Transcription regulation</keyword>
<dbReference type="InterPro" id="IPR002182">
    <property type="entry name" value="NB-ARC"/>
</dbReference>
<keyword evidence="9" id="KW-1185">Reference proteome</keyword>
<sequence length="982" mass="105709">MVGEEFRFTVLGPVTGWRGSERLEIGTPQRQAVLAALLLHRNRTLSLGELINAVWGASAPPRASGAVRNYAADLRAMLEPDRTARTPARLLVSVGSGYALRIPDATVDWDSAQAQITEAQRAKESGDLNAARALLSDAAALWVGEPLSGVPGPFAAQQRAKLAEQHLAVLSARIDIDLALGRHDELVSELIGLTAEHPLAEGTHGQLMTALYRSGRQAEALRVFTDIRRRLIDELGVEPGSELAELHQQLLRGELTTPQRPSGVLAPTPVRNPQPAQLPSDLSDFTGRADTVDQLTTRLRNQDSPAVPVSVITGMGGIGKTTLALHVAHLIRDSFPDGQLYANLRGMDAHPADPDVVLGGFLRALGYADGELPASLDDRSALFRTAAAGKRLLMVLDNAADADQIRPLLPGGAGNAVLITSRSSLTGLPGAVTTSLDTYSPTESLDLLTRIVGEPRVRADPDAARLIIEACGQLPLAVRIIAARLAARPQWSLASVVRRVADERHRIGELETGDIAVEATFHLGYRQLNTEQARAFRLAAAVESPDLPAPAIACLLRHSDAQAERLCEELVDLNLLLSPAPGRYRYHDLVRLFARSLPGSDHPAALATLLDFYLASAKNLVTLWNPRTRLPEYVTATTARGQMFDDESDAHKWLATERGTLAALYRQVAAADTVELLPVAADLCWTLAETLFISDGNLDLVQPLHDLLDRAIRIGDSGSEARIRIGLHTSQVMERGRYDEESRTSMERASALASRTGNARLYATAEMSLAGVVMIAQPTAAVPHWTAAAEIFQRLDDDWGMGMSYGFAGWTCAEAAMLDDAQSASEQALTSARTTGHRFIEAFALHTLSRIAWRRQMFPEAVRFGADAVALAHRTRHRVLQGWTLIRLSEAQLAVGDTLAAVDTATESVRALIDSADPVRRIGALMAQSQALAAAGRDAEARTAMHNANELIAQLKPAESAGNAETLPDVKLPSDSRTPGPC</sequence>
<comment type="caution">
    <text evidence="8">The sequence shown here is derived from an EMBL/GenBank/DDBJ whole genome shotgun (WGS) entry which is preliminary data.</text>
</comment>
<dbReference type="Pfam" id="PF00486">
    <property type="entry name" value="Trans_reg_C"/>
    <property type="match status" value="1"/>
</dbReference>
<dbReference type="InterPro" id="IPR036388">
    <property type="entry name" value="WH-like_DNA-bd_sf"/>
</dbReference>
<dbReference type="AlphaFoldDB" id="A0A370GSI8"/>